<dbReference type="CDD" id="cd00171">
    <property type="entry name" value="Sec7"/>
    <property type="match status" value="1"/>
</dbReference>
<feature type="compositionally biased region" description="Acidic residues" evidence="6">
    <location>
        <begin position="449"/>
        <end position="465"/>
    </location>
</feature>
<keyword evidence="4" id="KW-0472">Membrane</keyword>
<dbReference type="InterPro" id="IPR000904">
    <property type="entry name" value="Sec7_dom"/>
</dbReference>
<dbReference type="Gene3D" id="1.10.1000.11">
    <property type="entry name" value="Arf Nucleotide-binding Site Opener,domain 2"/>
    <property type="match status" value="1"/>
</dbReference>
<feature type="region of interest" description="Disordered" evidence="6">
    <location>
        <begin position="419"/>
        <end position="499"/>
    </location>
</feature>
<dbReference type="InterPro" id="IPR015403">
    <property type="entry name" value="Mon2/Sec7/BIG1-like_HDS"/>
</dbReference>
<feature type="region of interest" description="Disordered" evidence="6">
    <location>
        <begin position="327"/>
        <end position="392"/>
    </location>
</feature>
<name>A0A9N8WTK6_9GLOM</name>
<feature type="compositionally biased region" description="Basic and acidic residues" evidence="6">
    <location>
        <begin position="366"/>
        <end position="386"/>
    </location>
</feature>
<keyword evidence="3" id="KW-0653">Protein transport</keyword>
<dbReference type="Pfam" id="PF12783">
    <property type="entry name" value="Sec7-like_HUS"/>
    <property type="match status" value="1"/>
</dbReference>
<dbReference type="Gene3D" id="1.10.220.20">
    <property type="match status" value="1"/>
</dbReference>
<evidence type="ECO:0000259" key="7">
    <source>
        <dbReference type="PROSITE" id="PS50190"/>
    </source>
</evidence>
<dbReference type="InterPro" id="IPR035999">
    <property type="entry name" value="Sec7_dom_sf"/>
</dbReference>
<feature type="compositionally biased region" description="Polar residues" evidence="6">
    <location>
        <begin position="350"/>
        <end position="360"/>
    </location>
</feature>
<dbReference type="GO" id="GO:0032012">
    <property type="term" value="P:regulation of ARF protein signal transduction"/>
    <property type="evidence" value="ECO:0007669"/>
    <property type="project" value="InterPro"/>
</dbReference>
<feature type="compositionally biased region" description="Low complexity" evidence="6">
    <location>
        <begin position="432"/>
        <end position="445"/>
    </location>
</feature>
<feature type="region of interest" description="Disordered" evidence="6">
    <location>
        <begin position="59"/>
        <end position="100"/>
    </location>
</feature>
<accession>A0A9N8WTK6</accession>
<evidence type="ECO:0000256" key="1">
    <source>
        <dbReference type="ARBA" id="ARBA00022448"/>
    </source>
</evidence>
<dbReference type="InterPro" id="IPR023394">
    <property type="entry name" value="Sec7_C_sf"/>
</dbReference>
<dbReference type="PROSITE" id="PS50190">
    <property type="entry name" value="SEC7"/>
    <property type="match status" value="1"/>
</dbReference>
<dbReference type="OrthoDB" id="18431at2759"/>
<dbReference type="InterPro" id="IPR032691">
    <property type="entry name" value="Mon2/Sec7/BIG1-like_HUS"/>
</dbReference>
<feature type="region of interest" description="Disordered" evidence="6">
    <location>
        <begin position="1784"/>
        <end position="1809"/>
    </location>
</feature>
<dbReference type="GO" id="GO:0030663">
    <property type="term" value="C:COPI-coated vesicle membrane"/>
    <property type="evidence" value="ECO:0007669"/>
    <property type="project" value="UniProtKB-SubCell"/>
</dbReference>
<dbReference type="GO" id="GO:0005085">
    <property type="term" value="F:guanyl-nucleotide exchange factor activity"/>
    <property type="evidence" value="ECO:0007669"/>
    <property type="project" value="InterPro"/>
</dbReference>
<dbReference type="InterPro" id="IPR032629">
    <property type="entry name" value="DCB_dom"/>
</dbReference>
<dbReference type="EMBL" id="CAJVPI010000167">
    <property type="protein sequence ID" value="CAG8493163.1"/>
    <property type="molecule type" value="Genomic_DNA"/>
</dbReference>
<feature type="domain" description="SEC7" evidence="7">
    <location>
        <begin position="865"/>
        <end position="1052"/>
    </location>
</feature>
<dbReference type="Pfam" id="PF09324">
    <property type="entry name" value="Sec7-like_HDS"/>
    <property type="match status" value="1"/>
</dbReference>
<feature type="compositionally biased region" description="Low complexity" evidence="6">
    <location>
        <begin position="484"/>
        <end position="494"/>
    </location>
</feature>
<evidence type="ECO:0000313" key="8">
    <source>
        <dbReference type="EMBL" id="CAG8493163.1"/>
    </source>
</evidence>
<dbReference type="SMART" id="SM00222">
    <property type="entry name" value="Sec7"/>
    <property type="match status" value="1"/>
</dbReference>
<dbReference type="PANTHER" id="PTHR10663:SF375">
    <property type="entry name" value="LD29171P"/>
    <property type="match status" value="1"/>
</dbReference>
<keyword evidence="9" id="KW-1185">Reference proteome</keyword>
<protein>
    <submittedName>
        <fullName evidence="8">8582_t:CDS:1</fullName>
    </submittedName>
</protein>
<dbReference type="FunFam" id="1.10.220.20:FF:000002">
    <property type="entry name" value="Brefeldin A-inhibited guanine nucleotide-exchange protein 1"/>
    <property type="match status" value="1"/>
</dbReference>
<gene>
    <name evidence="8" type="ORF">PBRASI_LOCUS2215</name>
</gene>
<dbReference type="Pfam" id="PF16213">
    <property type="entry name" value="DCB"/>
    <property type="match status" value="1"/>
</dbReference>
<reference evidence="8" key="1">
    <citation type="submission" date="2021-06" db="EMBL/GenBank/DDBJ databases">
        <authorList>
            <person name="Kallberg Y."/>
            <person name="Tangrot J."/>
            <person name="Rosling A."/>
        </authorList>
    </citation>
    <scope>NUCLEOTIDE SEQUENCE</scope>
    <source>
        <strain evidence="8">BR232B</strain>
    </source>
</reference>
<feature type="compositionally biased region" description="Polar residues" evidence="6">
    <location>
        <begin position="59"/>
        <end position="74"/>
    </location>
</feature>
<dbReference type="SUPFAM" id="SSF48425">
    <property type="entry name" value="Sec7 domain"/>
    <property type="match status" value="1"/>
</dbReference>
<comment type="subcellular location">
    <subcellularLocation>
        <location evidence="5">Cytoplasmic vesicle</location>
        <location evidence="5">COPI-coated vesicle membrane</location>
    </subcellularLocation>
</comment>
<organism evidence="8 9">
    <name type="scientific">Paraglomus brasilianum</name>
    <dbReference type="NCBI Taxonomy" id="144538"/>
    <lineage>
        <taxon>Eukaryota</taxon>
        <taxon>Fungi</taxon>
        <taxon>Fungi incertae sedis</taxon>
        <taxon>Mucoromycota</taxon>
        <taxon>Glomeromycotina</taxon>
        <taxon>Glomeromycetes</taxon>
        <taxon>Paraglomerales</taxon>
        <taxon>Paraglomeraceae</taxon>
        <taxon>Paraglomus</taxon>
    </lineage>
</organism>
<dbReference type="Pfam" id="PF01369">
    <property type="entry name" value="Sec7"/>
    <property type="match status" value="1"/>
</dbReference>
<keyword evidence="1" id="KW-0813">Transport</keyword>
<dbReference type="FunFam" id="1.10.1000.11:FF:000003">
    <property type="entry name" value="Brefeldin A-inhibited guanine nucleotide-exchange protein 1"/>
    <property type="match status" value="1"/>
</dbReference>
<dbReference type="SUPFAM" id="SSF48371">
    <property type="entry name" value="ARM repeat"/>
    <property type="match status" value="1"/>
</dbReference>
<evidence type="ECO:0000256" key="2">
    <source>
        <dbReference type="ARBA" id="ARBA00022490"/>
    </source>
</evidence>
<evidence type="ECO:0000313" key="9">
    <source>
        <dbReference type="Proteomes" id="UP000789739"/>
    </source>
</evidence>
<evidence type="ECO:0000256" key="6">
    <source>
        <dbReference type="SAM" id="MobiDB-lite"/>
    </source>
</evidence>
<dbReference type="GO" id="GO:0015031">
    <property type="term" value="P:protein transport"/>
    <property type="evidence" value="ECO:0007669"/>
    <property type="project" value="UniProtKB-KW"/>
</dbReference>
<proteinExistence type="predicted"/>
<evidence type="ECO:0000256" key="4">
    <source>
        <dbReference type="ARBA" id="ARBA00023136"/>
    </source>
</evidence>
<comment type="caution">
    <text evidence="8">The sequence shown here is derived from an EMBL/GenBank/DDBJ whole genome shotgun (WGS) entry which is preliminary data.</text>
</comment>
<evidence type="ECO:0000256" key="5">
    <source>
        <dbReference type="ARBA" id="ARBA00060451"/>
    </source>
</evidence>
<dbReference type="InterPro" id="IPR016024">
    <property type="entry name" value="ARM-type_fold"/>
</dbReference>
<evidence type="ECO:0000256" key="3">
    <source>
        <dbReference type="ARBA" id="ARBA00022927"/>
    </source>
</evidence>
<dbReference type="PANTHER" id="PTHR10663">
    <property type="entry name" value="GUANYL-NUCLEOTIDE EXCHANGE FACTOR"/>
    <property type="match status" value="1"/>
</dbReference>
<dbReference type="Pfam" id="PF20252">
    <property type="entry name" value="BIG2_C"/>
    <property type="match status" value="1"/>
</dbReference>
<dbReference type="Proteomes" id="UP000789739">
    <property type="component" value="Unassembled WGS sequence"/>
</dbReference>
<sequence length="2062" mass="231326">MSILKGALERLLIEAHSHKQKELQVVCTQALDKLNQEIEALVQADKASDDAVPNIIQSTSKQAGESAANLNTVNGDVDKSETEARNASPTQPAKEADDISIASTRNSISGVSIIGRPGEDLPKIPMDNYWKPFRIACDSSIPAPIRVIALDALQKIIAHGLLKGSTIITPPKNAHFRRERTGDLGKLPNFSESNDLSHLDSNSLFDGDTTTPEGVAPANYSNYPNPARLIDDIVHTICIGFNGQQTDQTVTLQILKVLLTFVTSDTCQVHGISLLKVIQTCCNIYCFTKNAILQATAKAELTQMANLIVTRCEEYAVQLENYETSKRAMKNNNESNGEEISKPNSVEVENATSKQETPQAYTVAESDSKPVESNKNEDAINHKEEVSNGSVVEWADAIESPTGNVVDSSIKEKRVSIEADEAPEPEQANEPSISQSGSSGVSVTSPNVDQEEPTESTEINIDDSELANLPENKGSNFTVDEMPAEPLTTPETAPDQASAPNQNAILEDDQPNTKVLPIEAKLLQRNRPRKSSLSPKVDLKIIVPPLTATVRRKPAQDKPSHPTRGRFNTLRKDLYLVFRFFCRLSMRTDTGGNIQIEEISIRGRALVLELILSILDNSGPVLQTEDAYISLIRQALCVSLSQNGVSSNEQLFELSLSIFLMLFRLYRAPLKKELEVLFAEIYLRFLDMSNATYKQKQMVLQGLMKICSNPQSLVDVYLNYDCDLSMTSVFEKTVNTLSRVAQGRSKNVSGSAMGSIIGAHASGLLLDNKADLIALQEKKLKVRGLKCLVTIVRSLVEWCKDLDSKETGISQSEKAKPPETTEDKTTIIFSKHPLLNISMKEFSTAHGNNSSTSIGLSDSEDHPAQYQEIMTRKQTLQAGIRLFNSKPLKGIEFFINNDFLKNDTQSIVSFLTSTPGLSKAAIGEYLGESDPEAIKIMYAFVDSLDFKSLQFVDALRTFLQTFRLPGESQKIDRIMEKFADRYCENNPDVFANADTAYILAYSIIMLNTDQHSIQVKRRMEKSEFIKNNRGINDNNDLPDRYLGAIFDDISVNEIVMEEEQISEVAKTAINIANERERQQMYDKEISQMQKKSQALLSSSRQDQKTSIWRSATHSDHVKPMFVIACWPLMATLSVVFEESENISTAASKGNEFAQANSEAIELCLDGFMGAIRISSVFRMDVERDAFVSSLAKLTGLNHVDEMRSKNVAAIRTLLSAANAYGEGLQTSWLIVLKTISAMERYQLINSSGSVVYSAEDASGLDYSPQNNRNSLNQSTTGVVNNHSSTSAAVRNLTRRGSLGGLMREFQSQSTIIAIDRIFTNSIKLSSDAIVHFVNALCTVSLEEVDISRTVPRMYSLQRIVEIAYYNMSRIRFEWTQIWKILQPHFNTVGCHPNNIVATFAIDSLRQLSMKFLERDELSHYNTQSEFMKPFEHIIRNNSSPAIRELIIHSLIQMISARAKNIKSGWKSIFIVFGRAAGDENPQLVDNAFGTVRLVYQKHLDLIGLSFGEFVNCLVEFAFNAKVEEIINESIRMMQGCVKLLVKDIEEGDKKNQNISPTFAPTSPTTSPVTKKRLQHIEEEQFFFKWFPIVSGLSRLVIDHDSQVVRTKALEALFDILRNTGYLFETSYWSKILKNVIIPVFEDIKEPAQLQLPTTGDFQRREATTEIWIQTIRLMVDLYTRFHDLFKDNSEYLLELLELFVALLKRKNEKLGQTGIRCFHNLIARNGSRFDSSTWGAVTDTLEKIFIATTPKELLEVEIAGVNENTDVKHAGHVIVGASNPVPDDITDTGAGVGENSRRNQHNPPATPGKVDVDFPNAIIKCAAQLIIIQSVKDLALTHTVASLSKDEVHYLAQMPAEYRNRWLRCLYNSYQFAHDFNANHELRHALFKSGYVQQMPNLTKQETLSLSVFLSILYDLYRTLGDNDPDLLPPLIEESTKVFERFIALLSADTMQNQQRDINNWSPLVITVFRELCATPWEESRGVVRDEFGEIQERSGEDEDMEKFEEARRRATRWIGLRKHVPEFYRLSLKMIGVDRADVREYMQEFLEKIGNEFLNPDRWDV</sequence>
<dbReference type="InterPro" id="IPR046455">
    <property type="entry name" value="Sec7/BIG1-like_C"/>
</dbReference>
<keyword evidence="2" id="KW-0963">Cytoplasm</keyword>